<dbReference type="InterPro" id="IPR005094">
    <property type="entry name" value="Endonuclease_MobA/VirD2"/>
</dbReference>
<dbReference type="RefSeq" id="WP_390422807.1">
    <property type="nucleotide sequence ID" value="NZ_BAABZQ010000001.1"/>
</dbReference>
<name>A0ABQ0BLU7_9FIRM</name>
<dbReference type="Pfam" id="PF03432">
    <property type="entry name" value="Relaxase"/>
    <property type="match status" value="1"/>
</dbReference>
<keyword evidence="3" id="KW-1185">Reference proteome</keyword>
<reference evidence="2 3" key="1">
    <citation type="submission" date="2024-04" db="EMBL/GenBank/DDBJ databases">
        <title>Defined microbial consortia suppress multidrug-resistant proinflammatory Enterobacteriaceae via ecological control.</title>
        <authorList>
            <person name="Furuichi M."/>
            <person name="Kawaguchi T."/>
            <person name="Pust M."/>
            <person name="Yasuma K."/>
            <person name="Plichta D."/>
            <person name="Hasegawa N."/>
            <person name="Ohya T."/>
            <person name="Bhattarai S."/>
            <person name="Sasajima S."/>
            <person name="Aoto Y."/>
            <person name="Tuganbaev T."/>
            <person name="Yaginuma M."/>
            <person name="Ueda M."/>
            <person name="Okahashi N."/>
            <person name="Amafuji K."/>
            <person name="Kiridooshi Y."/>
            <person name="Sugita K."/>
            <person name="Strazar M."/>
            <person name="Skelly A."/>
            <person name="Suda W."/>
            <person name="Hattori M."/>
            <person name="Nakamoto N."/>
            <person name="Caballero S."/>
            <person name="Norman J."/>
            <person name="Olle B."/>
            <person name="Tanoue T."/>
            <person name="Arita M."/>
            <person name="Bucci V."/>
            <person name="Atarashi K."/>
            <person name="Xavier R."/>
            <person name="Honda K."/>
        </authorList>
    </citation>
    <scope>NUCLEOTIDE SEQUENCE [LARGE SCALE GENOMIC DNA]</scope>
    <source>
        <strain evidence="3">k34-0107-D12</strain>
    </source>
</reference>
<organism evidence="2 3">
    <name type="scientific">Blautia parvula</name>
    <dbReference type="NCBI Taxonomy" id="2877527"/>
    <lineage>
        <taxon>Bacteria</taxon>
        <taxon>Bacillati</taxon>
        <taxon>Bacillota</taxon>
        <taxon>Clostridia</taxon>
        <taxon>Lachnospirales</taxon>
        <taxon>Lachnospiraceae</taxon>
        <taxon>Blautia</taxon>
    </lineage>
</organism>
<protein>
    <recommendedName>
        <fullName evidence="1">MobA/VirD2-like nuclease domain-containing protein</fullName>
    </recommendedName>
</protein>
<feature type="domain" description="MobA/VirD2-like nuclease" evidence="1">
    <location>
        <begin position="45"/>
        <end position="146"/>
    </location>
</feature>
<dbReference type="Proteomes" id="UP001600941">
    <property type="component" value="Unassembled WGS sequence"/>
</dbReference>
<comment type="caution">
    <text evidence="2">The sequence shown here is derived from an EMBL/GenBank/DDBJ whole genome shotgun (WGS) entry which is preliminary data.</text>
</comment>
<sequence length="540" mass="62779">MAILKHITSKNADYGEAQRYLMFQYDEAAMKPVLDESGRMIPREEFYLDGINCDPFTFDMECKELNAQYRKNQTFDEIKSHHYILSFDPKDVTENGLTGERAQQLGIEYTRKNFPGHQALVCTHTDGNNESGNIHVHIVINSLRKYDVERRDFMERSCDSRAGYKHHLTNNYLAYLKQDVMDLCHREGLHQVDLLSPAEKKITDREYRAQRRGQKKLDERNQKMLADGVAPRKTKFETQKEFLRNAISEAAASACSLDEFQKILMERFDISLKISRGRFSYLHPERGKYITGRNLGTHFEESYLQAIFEENTRHSSILSDPIFPADKSASENQQELSASVFIKSDLRLVVDLQNCYKAQQSAAYARKVKLSNLQQMAKTVAYIQENGYDTEKDLLHAYHEAQAQTSDMRKALRSTEQSLKQINEQIHYTGQYLANKSVYRQFLSSKNKGKFREAHKAELTLYETARKILKEHSVDGKLPSMKLLKEEKEKLTVLKSSQKEAYQNLRKFEKELNTVCSNVEIFLEKSRFRQNGQEKDMVRS</sequence>
<gene>
    <name evidence="2" type="ORF">K340107D12_03160</name>
</gene>
<evidence type="ECO:0000259" key="1">
    <source>
        <dbReference type="Pfam" id="PF03432"/>
    </source>
</evidence>
<proteinExistence type="predicted"/>
<dbReference type="EMBL" id="BAABZQ010000001">
    <property type="protein sequence ID" value="GAA6497500.1"/>
    <property type="molecule type" value="Genomic_DNA"/>
</dbReference>
<evidence type="ECO:0000313" key="3">
    <source>
        <dbReference type="Proteomes" id="UP001600941"/>
    </source>
</evidence>
<accession>A0ABQ0BLU7</accession>
<evidence type="ECO:0000313" key="2">
    <source>
        <dbReference type="EMBL" id="GAA6497500.1"/>
    </source>
</evidence>